<dbReference type="PANTHER" id="PTHR10543:SF89">
    <property type="entry name" value="CAROTENOID 9,10(9',10')-CLEAVAGE DIOXYGENASE 1"/>
    <property type="match status" value="1"/>
</dbReference>
<keyword evidence="6" id="KW-0223">Dioxygenase</keyword>
<protein>
    <submittedName>
        <fullName evidence="6">Lignostilbene-alpha,beta-dioxygenase</fullName>
    </submittedName>
</protein>
<evidence type="ECO:0000256" key="5">
    <source>
        <dbReference type="PIRSR" id="PIRSR604294-1"/>
    </source>
</evidence>
<reference evidence="6 8" key="1">
    <citation type="journal article" date="2015" name="Genome Announc.">
        <title>Draft Genome of the Euendolithic (true boring) Cyanobacterium Mastigocoleus testarum strain BC008.</title>
        <authorList>
            <person name="Guida B.S."/>
            <person name="Garcia-Pichel F."/>
        </authorList>
    </citation>
    <scope>NUCLEOTIDE SEQUENCE [LARGE SCALE GENOMIC DNA]</scope>
    <source>
        <strain evidence="6 8">BC008</strain>
    </source>
</reference>
<dbReference type="Pfam" id="PF03055">
    <property type="entry name" value="RPE65"/>
    <property type="match status" value="1"/>
</dbReference>
<name>A0A0V7ZRH5_9CYAN</name>
<evidence type="ECO:0000256" key="3">
    <source>
        <dbReference type="ARBA" id="ARBA00023002"/>
    </source>
</evidence>
<evidence type="ECO:0000256" key="1">
    <source>
        <dbReference type="ARBA" id="ARBA00006787"/>
    </source>
</evidence>
<proteinExistence type="inferred from homology"/>
<dbReference type="Proteomes" id="UP000053372">
    <property type="component" value="Unassembled WGS sequence"/>
</dbReference>
<dbReference type="EMBL" id="LMTZ01000092">
    <property type="protein sequence ID" value="KST66951.1"/>
    <property type="molecule type" value="Genomic_DNA"/>
</dbReference>
<dbReference type="GO" id="GO:0046872">
    <property type="term" value="F:metal ion binding"/>
    <property type="evidence" value="ECO:0007669"/>
    <property type="project" value="UniProtKB-KW"/>
</dbReference>
<keyword evidence="2 5" id="KW-0479">Metal-binding</keyword>
<dbReference type="InterPro" id="IPR004294">
    <property type="entry name" value="Carotenoid_Oase"/>
</dbReference>
<keyword evidence="4 5" id="KW-0408">Iron</keyword>
<accession>A0A0V7ZRH5</accession>
<dbReference type="AlphaFoldDB" id="A0A0V7ZRH5"/>
<evidence type="ECO:0000313" key="6">
    <source>
        <dbReference type="EMBL" id="KST66951.1"/>
    </source>
</evidence>
<comment type="caution">
    <text evidence="6">The sequence shown here is derived from an EMBL/GenBank/DDBJ whole genome shotgun (WGS) entry which is preliminary data.</text>
</comment>
<dbReference type="GO" id="GO:0016121">
    <property type="term" value="P:carotene catabolic process"/>
    <property type="evidence" value="ECO:0007669"/>
    <property type="project" value="TreeGrafter"/>
</dbReference>
<dbReference type="OrthoDB" id="972944at2"/>
<keyword evidence="3" id="KW-0560">Oxidoreductase</keyword>
<comment type="cofactor">
    <cofactor evidence="5">
        <name>Fe(2+)</name>
        <dbReference type="ChEBI" id="CHEBI:29033"/>
    </cofactor>
    <text evidence="5">Binds 1 Fe(2+) ion per subunit.</text>
</comment>
<sequence>MSLDVNKLRGSSKLANLSEYVEISEGTWPENLSGHVFIVAPFNRESDTHLFTGEGVIVRWDLKSENGKVKVNSKKLKTWDSLWYSSLLPIIKLFPKKFFPARTGFWGISEIANTAIVNMGGRLILTADAGRYWEADPNTLETLTPIGRFDEHIVSVPLSFFPMVANTAHPFYDEEVEELITCELKTTPRKENFVVDMTSAPYITRWDGEGTLKHWELAGTVLDGTPHTAIVTEKLIMIPDMPFQTGIAMLLGLKIPPRKAYPKTQMYIVKREDLKTNKETVPSRLVTFGGDSYHFVCNYRHIDNEIRFVTVQQGTISLTEAIEPGDVKHFSGESYPKECYGLPWMFAFDPGVLRKVVINEDAQLISEEVFIHPGWYTTVLYTADPRELKEKTGYSAIYQVYGGFHQDLVCRRQYMSFRDHGTRFFTDEQLPEEDLPCVLAKLPTDLNWEELTEKLKIEQQANPDTHLSELGRELLDFYVCPKGHLLDSIQFIPQEKGYIFISVVTPTGSEIWLFAADCLKQGPIAKINLSKKIDFGFTLHSEYFERLSERKSTYKVNRLASALGSLTKVPYEFFLNPRSDIVNRKVR</sequence>
<evidence type="ECO:0000313" key="8">
    <source>
        <dbReference type="Proteomes" id="UP000053372"/>
    </source>
</evidence>
<evidence type="ECO:0000313" key="7">
    <source>
        <dbReference type="EMBL" id="KST67160.1"/>
    </source>
</evidence>
<evidence type="ECO:0000256" key="2">
    <source>
        <dbReference type="ARBA" id="ARBA00022723"/>
    </source>
</evidence>
<dbReference type="EMBL" id="LMTZ01000090">
    <property type="protein sequence ID" value="KST67160.1"/>
    <property type="molecule type" value="Genomic_DNA"/>
</dbReference>
<comment type="similarity">
    <text evidence="1">Belongs to the carotenoid oxygenase family.</text>
</comment>
<evidence type="ECO:0000256" key="4">
    <source>
        <dbReference type="ARBA" id="ARBA00023004"/>
    </source>
</evidence>
<dbReference type="PANTHER" id="PTHR10543">
    <property type="entry name" value="BETA-CAROTENE DIOXYGENASE"/>
    <property type="match status" value="1"/>
</dbReference>
<dbReference type="GO" id="GO:0010436">
    <property type="term" value="F:carotenoid dioxygenase activity"/>
    <property type="evidence" value="ECO:0007669"/>
    <property type="project" value="TreeGrafter"/>
</dbReference>
<gene>
    <name evidence="6" type="ORF">BC008_27560</name>
    <name evidence="7" type="ORF">BC008_28620</name>
</gene>
<dbReference type="RefSeq" id="WP_036265243.1">
    <property type="nucleotide sequence ID" value="NZ_LMTZ01000090.1"/>
</dbReference>
<organism evidence="6 8">
    <name type="scientific">Mastigocoleus testarum BC008</name>
    <dbReference type="NCBI Taxonomy" id="371196"/>
    <lineage>
        <taxon>Bacteria</taxon>
        <taxon>Bacillati</taxon>
        <taxon>Cyanobacteriota</taxon>
        <taxon>Cyanophyceae</taxon>
        <taxon>Nostocales</taxon>
        <taxon>Hapalosiphonaceae</taxon>
        <taxon>Mastigocoleus</taxon>
    </lineage>
</organism>
<keyword evidence="8" id="KW-1185">Reference proteome</keyword>
<feature type="binding site" evidence="5">
    <location>
        <position position="169"/>
    </location>
    <ligand>
        <name>Fe cation</name>
        <dbReference type="ChEBI" id="CHEBI:24875"/>
        <note>catalytic</note>
    </ligand>
</feature>